<feature type="chain" id="PRO_5011244064" evidence="1">
    <location>
        <begin position="24"/>
        <end position="196"/>
    </location>
</feature>
<dbReference type="AlphaFoldDB" id="A0A239FUH8"/>
<keyword evidence="3" id="KW-1185">Reference proteome</keyword>
<name>A0A239FUH8_9PSED</name>
<evidence type="ECO:0000256" key="1">
    <source>
        <dbReference type="SAM" id="SignalP"/>
    </source>
</evidence>
<evidence type="ECO:0000313" key="2">
    <source>
        <dbReference type="EMBL" id="SNS60806.1"/>
    </source>
</evidence>
<feature type="signal peptide" evidence="1">
    <location>
        <begin position="1"/>
        <end position="23"/>
    </location>
</feature>
<dbReference type="EMBL" id="FZOG01000003">
    <property type="protein sequence ID" value="SNS60806.1"/>
    <property type="molecule type" value="Genomic_DNA"/>
</dbReference>
<organism evidence="2 3">
    <name type="scientific">Pseudomonas segetis</name>
    <dbReference type="NCBI Taxonomy" id="298908"/>
    <lineage>
        <taxon>Bacteria</taxon>
        <taxon>Pseudomonadati</taxon>
        <taxon>Pseudomonadota</taxon>
        <taxon>Gammaproteobacteria</taxon>
        <taxon>Pseudomonadales</taxon>
        <taxon>Pseudomonadaceae</taxon>
        <taxon>Pseudomonas</taxon>
    </lineage>
</organism>
<protein>
    <submittedName>
        <fullName evidence="2">Uncharacterized protein</fullName>
    </submittedName>
</protein>
<sequence length="196" mass="22095">MLKPVLRCCLLSLCLLLSVTANAGDLLYRYTDSKGGIVISRQGVPPEFISKGYDILNDQGRVVQVIAPAPTLEERQRLLKEKARASSDAQLKRLYSSPEDIDRARDRKLAELDGVISVARSNLQSVRTQQANYQAQAADFERSGRDVPESLLVQINNQKVEQKRLIDDIKRYEAVRKESEASFNADRARFAEIMSR</sequence>
<accession>A0A239FUH8</accession>
<gene>
    <name evidence="2" type="ORF">SAMN05216255_2790</name>
</gene>
<reference evidence="3" key="1">
    <citation type="submission" date="2017-06" db="EMBL/GenBank/DDBJ databases">
        <authorList>
            <person name="Varghese N."/>
            <person name="Submissions S."/>
        </authorList>
    </citation>
    <scope>NUCLEOTIDE SEQUENCE [LARGE SCALE GENOMIC DNA]</scope>
    <source>
        <strain evidence="3">CIP 108523</strain>
    </source>
</reference>
<proteinExistence type="predicted"/>
<dbReference type="RefSeq" id="WP_010489188.1">
    <property type="nucleotide sequence ID" value="NZ_FZOG01000003.1"/>
</dbReference>
<keyword evidence="1" id="KW-0732">Signal</keyword>
<evidence type="ECO:0000313" key="3">
    <source>
        <dbReference type="Proteomes" id="UP000242915"/>
    </source>
</evidence>
<dbReference type="Proteomes" id="UP000242915">
    <property type="component" value="Unassembled WGS sequence"/>
</dbReference>